<dbReference type="PROSITE" id="PS00041">
    <property type="entry name" value="HTH_ARAC_FAMILY_1"/>
    <property type="match status" value="1"/>
</dbReference>
<keyword evidence="4" id="KW-0804">Transcription</keyword>
<evidence type="ECO:0000313" key="7">
    <source>
        <dbReference type="Proteomes" id="UP000636505"/>
    </source>
</evidence>
<dbReference type="GO" id="GO:0003700">
    <property type="term" value="F:DNA-binding transcription factor activity"/>
    <property type="evidence" value="ECO:0007669"/>
    <property type="project" value="InterPro"/>
</dbReference>
<keyword evidence="3" id="KW-0010">Activator</keyword>
<dbReference type="GO" id="GO:0043565">
    <property type="term" value="F:sequence-specific DNA binding"/>
    <property type="evidence" value="ECO:0007669"/>
    <property type="project" value="InterPro"/>
</dbReference>
<keyword evidence="1" id="KW-0805">Transcription regulation</keyword>
<evidence type="ECO:0000313" key="6">
    <source>
        <dbReference type="EMBL" id="MBE9075717.1"/>
    </source>
</evidence>
<dbReference type="EMBL" id="JADEXG010000001">
    <property type="protein sequence ID" value="MBE9075717.1"/>
    <property type="molecule type" value="Genomic_DNA"/>
</dbReference>
<comment type="caution">
    <text evidence="6">The sequence shown here is derived from an EMBL/GenBank/DDBJ whole genome shotgun (WGS) entry which is preliminary data.</text>
</comment>
<dbReference type="Gene3D" id="1.10.10.60">
    <property type="entry name" value="Homeodomain-like"/>
    <property type="match status" value="2"/>
</dbReference>
<dbReference type="InterPro" id="IPR037923">
    <property type="entry name" value="HTH-like"/>
</dbReference>
<dbReference type="PANTHER" id="PTHR46796:SF2">
    <property type="entry name" value="TRANSCRIPTIONAL REGULATORY PROTEIN"/>
    <property type="match status" value="1"/>
</dbReference>
<feature type="domain" description="HTH araC/xylS-type" evidence="5">
    <location>
        <begin position="179"/>
        <end position="276"/>
    </location>
</feature>
<dbReference type="Proteomes" id="UP000636505">
    <property type="component" value="Unassembled WGS sequence"/>
</dbReference>
<gene>
    <name evidence="6" type="ORF">IQ241_00115</name>
</gene>
<accession>A0A8J7AUG3</accession>
<dbReference type="SUPFAM" id="SSF46689">
    <property type="entry name" value="Homeodomain-like"/>
    <property type="match status" value="2"/>
</dbReference>
<dbReference type="Pfam" id="PF02311">
    <property type="entry name" value="AraC_binding"/>
    <property type="match status" value="1"/>
</dbReference>
<dbReference type="PANTHER" id="PTHR46796">
    <property type="entry name" value="HTH-TYPE TRANSCRIPTIONAL ACTIVATOR RHAS-RELATED"/>
    <property type="match status" value="1"/>
</dbReference>
<dbReference type="InterPro" id="IPR003313">
    <property type="entry name" value="AraC-bd"/>
</dbReference>
<dbReference type="InterPro" id="IPR050204">
    <property type="entry name" value="AraC_XylS_family_regulators"/>
</dbReference>
<keyword evidence="7" id="KW-1185">Reference proteome</keyword>
<reference evidence="6" key="1">
    <citation type="submission" date="2020-10" db="EMBL/GenBank/DDBJ databases">
        <authorList>
            <person name="Castelo-Branco R."/>
            <person name="Eusebio N."/>
            <person name="Adriana R."/>
            <person name="Vieira A."/>
            <person name="Brugerolle De Fraissinette N."/>
            <person name="Rezende De Castro R."/>
            <person name="Schneider M.P."/>
            <person name="Vasconcelos V."/>
            <person name="Leao P.N."/>
        </authorList>
    </citation>
    <scope>NUCLEOTIDE SEQUENCE</scope>
    <source>
        <strain evidence="6">LEGE 07310</strain>
    </source>
</reference>
<evidence type="ECO:0000256" key="3">
    <source>
        <dbReference type="ARBA" id="ARBA00023159"/>
    </source>
</evidence>
<dbReference type="AlphaFoldDB" id="A0A8J7AUG3"/>
<evidence type="ECO:0000256" key="2">
    <source>
        <dbReference type="ARBA" id="ARBA00023125"/>
    </source>
</evidence>
<dbReference type="InterPro" id="IPR018062">
    <property type="entry name" value="HTH_AraC-typ_CS"/>
</dbReference>
<dbReference type="RefSeq" id="WP_193904381.1">
    <property type="nucleotide sequence ID" value="NZ_JADEXG010000001.1"/>
</dbReference>
<evidence type="ECO:0000259" key="5">
    <source>
        <dbReference type="PROSITE" id="PS01124"/>
    </source>
</evidence>
<dbReference type="SUPFAM" id="SSF51215">
    <property type="entry name" value="Regulatory protein AraC"/>
    <property type="match status" value="1"/>
</dbReference>
<dbReference type="SMART" id="SM00342">
    <property type="entry name" value="HTH_ARAC"/>
    <property type="match status" value="1"/>
</dbReference>
<proteinExistence type="predicted"/>
<sequence>MEHKAAQVSITAWASNGILLERYAYGAGAVEPLPKHAHEEYQFGLSFDCQGEYRYRGTRHAIPTGSLSVIHSGEVHAPSDRTSLPNPAHFAMMHIHPGWLQTVLAEMTEKSAALPFFPAAFFTDAKLNRLFLALAAADWQNSKLEQNVALWEFLSHLIRHYASDRAAVSSSPPAHGAVELARDYLHAHYASDVSLEELAAIAGLSRFHFCRVFHRKVGVSVSAYQTQLRIAQAKKLLLQGLPIATVATATGFYDQSHFGGQFKRQVGVTPARYVSRLAIIS</sequence>
<organism evidence="6 7">
    <name type="scientific">Vasconcelosia minhoensis LEGE 07310</name>
    <dbReference type="NCBI Taxonomy" id="915328"/>
    <lineage>
        <taxon>Bacteria</taxon>
        <taxon>Bacillati</taxon>
        <taxon>Cyanobacteriota</taxon>
        <taxon>Cyanophyceae</taxon>
        <taxon>Nodosilineales</taxon>
        <taxon>Cymatolegaceae</taxon>
        <taxon>Vasconcelosia</taxon>
        <taxon>Vasconcelosia minhoensis</taxon>
    </lineage>
</organism>
<protein>
    <submittedName>
        <fullName evidence="6">Helix-turn-helix transcriptional regulator</fullName>
    </submittedName>
</protein>
<dbReference type="InterPro" id="IPR018060">
    <property type="entry name" value="HTH_AraC"/>
</dbReference>
<evidence type="ECO:0000256" key="4">
    <source>
        <dbReference type="ARBA" id="ARBA00023163"/>
    </source>
</evidence>
<dbReference type="PROSITE" id="PS01124">
    <property type="entry name" value="HTH_ARAC_FAMILY_2"/>
    <property type="match status" value="1"/>
</dbReference>
<dbReference type="InterPro" id="IPR009057">
    <property type="entry name" value="Homeodomain-like_sf"/>
</dbReference>
<name>A0A8J7AUG3_9CYAN</name>
<keyword evidence="2" id="KW-0238">DNA-binding</keyword>
<dbReference type="Pfam" id="PF12833">
    <property type="entry name" value="HTH_18"/>
    <property type="match status" value="1"/>
</dbReference>
<evidence type="ECO:0000256" key="1">
    <source>
        <dbReference type="ARBA" id="ARBA00023015"/>
    </source>
</evidence>